<keyword evidence="7 9" id="KW-0539">Nucleus</keyword>
<dbReference type="Gene3D" id="1.20.930.10">
    <property type="entry name" value="Conserved domain common to transcription factors TFIIS, elongin A, CRSP70"/>
    <property type="match status" value="1"/>
</dbReference>
<accession>A0A1V9ZB64</accession>
<dbReference type="OrthoDB" id="125004at2759"/>
<evidence type="ECO:0000256" key="8">
    <source>
        <dbReference type="PROSITE-ProRule" id="PRU00146"/>
    </source>
</evidence>
<feature type="region of interest" description="Disordered" evidence="10">
    <location>
        <begin position="1"/>
        <end position="108"/>
    </location>
</feature>
<feature type="compositionally biased region" description="Basic and acidic residues" evidence="10">
    <location>
        <begin position="836"/>
        <end position="846"/>
    </location>
</feature>
<feature type="domain" description="Homeobox" evidence="12">
    <location>
        <begin position="773"/>
        <end position="842"/>
    </location>
</feature>
<keyword evidence="14" id="KW-1185">Reference proteome</keyword>
<dbReference type="STRING" id="1202772.A0A1V9ZB64"/>
<evidence type="ECO:0000259" key="12">
    <source>
        <dbReference type="PROSITE" id="PS50071"/>
    </source>
</evidence>
<dbReference type="InterPro" id="IPR001356">
    <property type="entry name" value="HD"/>
</dbReference>
<dbReference type="Proteomes" id="UP000243579">
    <property type="component" value="Unassembled WGS sequence"/>
</dbReference>
<feature type="domain" description="Homeobox" evidence="12">
    <location>
        <begin position="667"/>
        <end position="729"/>
    </location>
</feature>
<feature type="compositionally biased region" description="Basic and acidic residues" evidence="10">
    <location>
        <begin position="1"/>
        <end position="10"/>
    </location>
</feature>
<dbReference type="PROSITE" id="PS50071">
    <property type="entry name" value="HOMEOBOX_2"/>
    <property type="match status" value="3"/>
</dbReference>
<dbReference type="PANTHER" id="PTHR24332">
    <property type="entry name" value="HOMEOBOX PROTEIN CDX"/>
    <property type="match status" value="1"/>
</dbReference>
<comment type="subcellular location">
    <subcellularLocation>
        <location evidence="1 7 9">Nucleus</location>
    </subcellularLocation>
</comment>
<dbReference type="Gene3D" id="1.10.10.60">
    <property type="entry name" value="Homeodomain-like"/>
    <property type="match status" value="2"/>
</dbReference>
<evidence type="ECO:0000256" key="4">
    <source>
        <dbReference type="ARBA" id="ARBA00022723"/>
    </source>
</evidence>
<keyword evidence="7 9" id="KW-0238">DNA-binding</keyword>
<feature type="DNA-binding region" description="Homeobox" evidence="7">
    <location>
        <begin position="361"/>
        <end position="424"/>
    </location>
</feature>
<dbReference type="InterPro" id="IPR019787">
    <property type="entry name" value="Znf_PHD-finger"/>
</dbReference>
<dbReference type="GO" id="GO:0000977">
    <property type="term" value="F:RNA polymerase II transcription regulatory region sequence-specific DNA binding"/>
    <property type="evidence" value="ECO:0007669"/>
    <property type="project" value="TreeGrafter"/>
</dbReference>
<dbReference type="CDD" id="cd15489">
    <property type="entry name" value="PHD_SF"/>
    <property type="match status" value="1"/>
</dbReference>
<dbReference type="SMART" id="SM00389">
    <property type="entry name" value="HOX"/>
    <property type="match status" value="3"/>
</dbReference>
<feature type="domain" description="Homeobox" evidence="12">
    <location>
        <begin position="359"/>
        <end position="423"/>
    </location>
</feature>
<evidence type="ECO:0000256" key="1">
    <source>
        <dbReference type="ARBA" id="ARBA00004123"/>
    </source>
</evidence>
<comment type="similarity">
    <text evidence="2">Belongs to the PHD-associated homeobox family.</text>
</comment>
<evidence type="ECO:0000313" key="13">
    <source>
        <dbReference type="EMBL" id="OQR95167.1"/>
    </source>
</evidence>
<feature type="compositionally biased region" description="Low complexity" evidence="10">
    <location>
        <begin position="25"/>
        <end position="35"/>
    </location>
</feature>
<dbReference type="Gene3D" id="3.30.40.10">
    <property type="entry name" value="Zinc/RING finger domain, C3HC4 (zinc finger)"/>
    <property type="match status" value="1"/>
</dbReference>
<dbReference type="SUPFAM" id="SSF46689">
    <property type="entry name" value="Homeodomain-like"/>
    <property type="match status" value="3"/>
</dbReference>
<evidence type="ECO:0008006" key="15">
    <source>
        <dbReference type="Google" id="ProtNLM"/>
    </source>
</evidence>
<keyword evidence="6" id="KW-0862">Zinc</keyword>
<dbReference type="InterPro" id="IPR047152">
    <property type="entry name" value="Caudal_homeobox"/>
</dbReference>
<feature type="region of interest" description="Disordered" evidence="10">
    <location>
        <begin position="196"/>
        <end position="224"/>
    </location>
</feature>
<dbReference type="GO" id="GO:0009948">
    <property type="term" value="P:anterior/posterior axis specification"/>
    <property type="evidence" value="ECO:0007669"/>
    <property type="project" value="TreeGrafter"/>
</dbReference>
<dbReference type="GO" id="GO:0008270">
    <property type="term" value="F:zinc ion binding"/>
    <property type="evidence" value="ECO:0007669"/>
    <property type="project" value="UniProtKB-KW"/>
</dbReference>
<dbReference type="AlphaFoldDB" id="A0A1V9ZB64"/>
<dbReference type="InterPro" id="IPR013083">
    <property type="entry name" value="Znf_RING/FYVE/PHD"/>
</dbReference>
<proteinExistence type="inferred from homology"/>
<dbReference type="PROSITE" id="PS01359">
    <property type="entry name" value="ZF_PHD_1"/>
    <property type="match status" value="1"/>
</dbReference>
<keyword evidence="4" id="KW-0479">Metal-binding</keyword>
<keyword evidence="7 9" id="KW-0371">Homeobox</keyword>
<evidence type="ECO:0000256" key="3">
    <source>
        <dbReference type="ARBA" id="ARBA00010341"/>
    </source>
</evidence>
<dbReference type="InterPro" id="IPR009057">
    <property type="entry name" value="Homeodomain-like_sf"/>
</dbReference>
<evidence type="ECO:0000256" key="5">
    <source>
        <dbReference type="ARBA" id="ARBA00022771"/>
    </source>
</evidence>
<dbReference type="GO" id="GO:0003700">
    <property type="term" value="F:DNA-binding transcription factor activity"/>
    <property type="evidence" value="ECO:0007669"/>
    <property type="project" value="TreeGrafter"/>
</dbReference>
<evidence type="ECO:0000256" key="10">
    <source>
        <dbReference type="SAM" id="MobiDB-lite"/>
    </source>
</evidence>
<dbReference type="GO" id="GO:0030154">
    <property type="term" value="P:cell differentiation"/>
    <property type="evidence" value="ECO:0007669"/>
    <property type="project" value="TreeGrafter"/>
</dbReference>
<dbReference type="InterPro" id="IPR011011">
    <property type="entry name" value="Znf_FYVE_PHD"/>
</dbReference>
<dbReference type="GO" id="GO:0006357">
    <property type="term" value="P:regulation of transcription by RNA polymerase II"/>
    <property type="evidence" value="ECO:0007669"/>
    <property type="project" value="TreeGrafter"/>
</dbReference>
<dbReference type="InterPro" id="IPR001965">
    <property type="entry name" value="Znf_PHD"/>
</dbReference>
<evidence type="ECO:0000256" key="2">
    <source>
        <dbReference type="ARBA" id="ARBA00007427"/>
    </source>
</evidence>
<feature type="compositionally biased region" description="Acidic residues" evidence="10">
    <location>
        <begin position="872"/>
        <end position="886"/>
    </location>
</feature>
<reference evidence="13 14" key="1">
    <citation type="journal article" date="2014" name="Genome Biol. Evol.">
        <title>The secreted proteins of Achlya hypogyna and Thraustotheca clavata identify the ancestral oomycete secretome and reveal gene acquisitions by horizontal gene transfer.</title>
        <authorList>
            <person name="Misner I."/>
            <person name="Blouin N."/>
            <person name="Leonard G."/>
            <person name="Richards T.A."/>
            <person name="Lane C.E."/>
        </authorList>
    </citation>
    <scope>NUCLEOTIDE SEQUENCE [LARGE SCALE GENOMIC DNA]</scope>
    <source>
        <strain evidence="13 14">ATCC 48635</strain>
    </source>
</reference>
<dbReference type="InterPro" id="IPR035441">
    <property type="entry name" value="TFIIS/LEDGF_dom_sf"/>
</dbReference>
<dbReference type="EMBL" id="JNBR01000333">
    <property type="protein sequence ID" value="OQR95167.1"/>
    <property type="molecule type" value="Genomic_DNA"/>
</dbReference>
<evidence type="ECO:0000259" key="11">
    <source>
        <dbReference type="PROSITE" id="PS50016"/>
    </source>
</evidence>
<dbReference type="Pfam" id="PF00046">
    <property type="entry name" value="Homeodomain"/>
    <property type="match status" value="2"/>
</dbReference>
<name>A0A1V9ZB64_ACHHY</name>
<evidence type="ECO:0000313" key="14">
    <source>
        <dbReference type="Proteomes" id="UP000243579"/>
    </source>
</evidence>
<dbReference type="GO" id="GO:0005634">
    <property type="term" value="C:nucleus"/>
    <property type="evidence" value="ECO:0007669"/>
    <property type="project" value="UniProtKB-SubCell"/>
</dbReference>
<organism evidence="13 14">
    <name type="scientific">Achlya hypogyna</name>
    <name type="common">Oomycete</name>
    <name type="synonym">Protoachlya hypogyna</name>
    <dbReference type="NCBI Taxonomy" id="1202772"/>
    <lineage>
        <taxon>Eukaryota</taxon>
        <taxon>Sar</taxon>
        <taxon>Stramenopiles</taxon>
        <taxon>Oomycota</taxon>
        <taxon>Saprolegniomycetes</taxon>
        <taxon>Saprolegniales</taxon>
        <taxon>Achlyaceae</taxon>
        <taxon>Achlya</taxon>
    </lineage>
</organism>
<dbReference type="SMART" id="SM00249">
    <property type="entry name" value="PHD"/>
    <property type="match status" value="1"/>
</dbReference>
<dbReference type="SUPFAM" id="SSF57903">
    <property type="entry name" value="FYVE/PHD zinc finger"/>
    <property type="match status" value="1"/>
</dbReference>
<feature type="DNA-binding region" description="Homeobox" evidence="7">
    <location>
        <begin position="669"/>
        <end position="730"/>
    </location>
</feature>
<dbReference type="PANTHER" id="PTHR24332:SF9">
    <property type="entry name" value="HOMEOTIC PROTEIN CAUDAL"/>
    <property type="match status" value="1"/>
</dbReference>
<gene>
    <name evidence="13" type="ORF">ACHHYP_00248</name>
</gene>
<sequence>MSSSSDDERGPSATYAPVTLPPPSSLLSSGMLPPLRMHDPVPMREAAPMQDEPMPSTALPSSISTGTSLLANLVKAKAMSDDDSSDDDDDASNGDSQPPSDDETMRDDEDELEQLLLQQEAIRSDAGRSHDKEKATTTICEVCHEDTLHAKRALVCAQCNIRFHPTCFRQKYAKLITTNVAKKWFCPDCEPIKKNTPAPKTARKGAKDVRRAKGPPTPTKAPAAIAPVAPGAVDAKYARLVDVALKAGKKFNAMVLEKSEEMLHVAQGLKGDVEGHFGSGLEDDATPSAVLLRKVLAGLSTLESALYTMQYQSVQTEVDFIKDVKFPPNLEMKTLEKEAKEAAKAKLKVKTGGGASRLYSSAQIQKLEEWYSKSSRPESSEIQAMYRIINAPQYADAELQPEGIAVKQIRIWFDNRRAKERLDYMRMKMKDEDTSNLDNEDIKKLKAAYIDEAKEVLEARVAKMRETSAGAMEIVEEAEQLALEPSAAPVEVEAVVDSSKRKPAAAAPKAKQRLRMDHVASVRKACRLAREQGLSEEEIKEIRAKAMQAARDRLFFNGKALGAHPLTKDEVTDLKFKLLKLVEEDAPAEACIDILELLLSVDIPAQVLVDTRLDRQLKLVAKSHQENKELVKLATKLSDSIQSVVAAVDDSVPPPAEEKPVSEAKEAAPKVARAKFNVAQLRLLEKAYMLNDAPDKDQLLRLRAKMNKASGEASSDYKQLRCWFYKRKAAGHPPNALAEALAAGDVKPMDEEDSEGDDVVLDDDKVASLPAARKSKVQGRIFSDKQLQVLHAAYDASPRPEASVFDELQDQMNLLSEEESAPITKRQLKNWFSNRRAKDQKGKAVMDDDDGQIKPEAPAVKRDDISRMLLNPDDDDDEVMTQESDDESKGAPKQPTEDETSPLKRKLEMSPTSAAKKPKQA</sequence>
<dbReference type="CDD" id="cd00086">
    <property type="entry name" value="homeodomain"/>
    <property type="match status" value="2"/>
</dbReference>
<comment type="caution">
    <text evidence="13">The sequence shown here is derived from an EMBL/GenBank/DDBJ whole genome shotgun (WGS) entry which is preliminary data.</text>
</comment>
<keyword evidence="5 8" id="KW-0863">Zinc-finger</keyword>
<feature type="domain" description="PHD-type" evidence="11">
    <location>
        <begin position="137"/>
        <end position="192"/>
    </location>
</feature>
<feature type="compositionally biased region" description="Polar residues" evidence="10">
    <location>
        <begin position="58"/>
        <end position="70"/>
    </location>
</feature>
<protein>
    <recommendedName>
        <fullName evidence="15">Homeobox and zinc-finger domain-containing protein</fullName>
    </recommendedName>
</protein>
<feature type="compositionally biased region" description="Acidic residues" evidence="10">
    <location>
        <begin position="81"/>
        <end position="92"/>
    </location>
</feature>
<evidence type="ECO:0000256" key="9">
    <source>
        <dbReference type="RuleBase" id="RU000682"/>
    </source>
</evidence>
<feature type="region of interest" description="Disordered" evidence="10">
    <location>
        <begin position="834"/>
        <end position="921"/>
    </location>
</feature>
<feature type="DNA-binding region" description="Homeobox" evidence="7">
    <location>
        <begin position="775"/>
        <end position="843"/>
    </location>
</feature>
<evidence type="ECO:0000256" key="7">
    <source>
        <dbReference type="PROSITE-ProRule" id="PRU00108"/>
    </source>
</evidence>
<dbReference type="InterPro" id="IPR019786">
    <property type="entry name" value="Zinc_finger_PHD-type_CS"/>
</dbReference>
<comment type="similarity">
    <text evidence="3">Belongs to the Caudal homeobox family.</text>
</comment>
<evidence type="ECO:0000256" key="6">
    <source>
        <dbReference type="ARBA" id="ARBA00022833"/>
    </source>
</evidence>
<dbReference type="PROSITE" id="PS50016">
    <property type="entry name" value="ZF_PHD_2"/>
    <property type="match status" value="1"/>
</dbReference>